<dbReference type="GeneID" id="113794681"/>
<proteinExistence type="inferred from homology"/>
<dbReference type="PANTHER" id="PTHR12731">
    <property type="entry name" value="TRANSLOCON-ASSOCIATED PROTEIN, DELTA SUBUNIT"/>
    <property type="match status" value="1"/>
</dbReference>
<evidence type="ECO:0000256" key="1">
    <source>
        <dbReference type="ARBA" id="ARBA00002838"/>
    </source>
</evidence>
<dbReference type="FunCoup" id="A0A6P6Y5N7">
    <property type="interactions" value="1213"/>
</dbReference>
<evidence type="ECO:0000256" key="4">
    <source>
        <dbReference type="ARBA" id="ARBA00011819"/>
    </source>
</evidence>
<keyword evidence="8" id="KW-0732">Signal</keyword>
<evidence type="ECO:0000256" key="10">
    <source>
        <dbReference type="ARBA" id="ARBA00022843"/>
    </source>
</evidence>
<evidence type="ECO:0000256" key="6">
    <source>
        <dbReference type="ARBA" id="ARBA00022499"/>
    </source>
</evidence>
<dbReference type="InterPro" id="IPR008855">
    <property type="entry name" value="TRAP-delta"/>
</dbReference>
<keyword evidence="10" id="KW-0832">Ubl conjugation</keyword>
<evidence type="ECO:0000256" key="12">
    <source>
        <dbReference type="ARBA" id="ARBA00023136"/>
    </source>
</evidence>
<evidence type="ECO:0000313" key="16">
    <source>
        <dbReference type="RefSeq" id="XP_027200610.1"/>
    </source>
</evidence>
<accession>A0A6P6Y5N7</accession>
<evidence type="ECO:0000256" key="3">
    <source>
        <dbReference type="ARBA" id="ARBA00009294"/>
    </source>
</evidence>
<protein>
    <recommendedName>
        <fullName evidence="5">Translocon-associated protein subunit delta</fullName>
    </recommendedName>
    <alternativeName>
        <fullName evidence="14">Signal sequence receptor subunit delta</fullName>
    </alternativeName>
</protein>
<keyword evidence="11" id="KW-1133">Transmembrane helix</keyword>
<keyword evidence="12" id="KW-0472">Membrane</keyword>
<dbReference type="AlphaFoldDB" id="A0A6P6Y5N7"/>
<comment type="function">
    <text evidence="1">TRAP proteins are part of a complex whose function is to bind calcium to the ER membrane and thereby regulate the retention of ER resident proteins.</text>
</comment>
<dbReference type="Proteomes" id="UP000515146">
    <property type="component" value="Unplaced"/>
</dbReference>
<gene>
    <name evidence="16" type="primary">LOC113794681</name>
</gene>
<keyword evidence="6" id="KW-1017">Isopeptide bond</keyword>
<keyword evidence="7" id="KW-0812">Transmembrane</keyword>
<comment type="subcellular location">
    <subcellularLocation>
        <location evidence="2">Endoplasmic reticulum membrane</location>
        <topology evidence="2">Single-pass type I membrane protein</topology>
    </subcellularLocation>
</comment>
<dbReference type="OrthoDB" id="10055808at2759"/>
<dbReference type="InParanoid" id="A0A6P6Y5N7"/>
<comment type="subunit">
    <text evidence="4">Heterotetramer of TRAP-alpha, TRAP-beta, TRAP-delta and TRAP-gamma.</text>
</comment>
<organism evidence="15 16">
    <name type="scientific">Dermatophagoides pteronyssinus</name>
    <name type="common">European house dust mite</name>
    <dbReference type="NCBI Taxonomy" id="6956"/>
    <lineage>
        <taxon>Eukaryota</taxon>
        <taxon>Metazoa</taxon>
        <taxon>Ecdysozoa</taxon>
        <taxon>Arthropoda</taxon>
        <taxon>Chelicerata</taxon>
        <taxon>Arachnida</taxon>
        <taxon>Acari</taxon>
        <taxon>Acariformes</taxon>
        <taxon>Sarcoptiformes</taxon>
        <taxon>Astigmata</taxon>
        <taxon>Psoroptidia</taxon>
        <taxon>Analgoidea</taxon>
        <taxon>Pyroglyphidae</taxon>
        <taxon>Dermatophagoidinae</taxon>
        <taxon>Dermatophagoides</taxon>
    </lineage>
</organism>
<evidence type="ECO:0000256" key="9">
    <source>
        <dbReference type="ARBA" id="ARBA00022824"/>
    </source>
</evidence>
<dbReference type="GO" id="GO:0005789">
    <property type="term" value="C:endoplasmic reticulum membrane"/>
    <property type="evidence" value="ECO:0007669"/>
    <property type="project" value="UniProtKB-SubCell"/>
</dbReference>
<dbReference type="PANTHER" id="PTHR12731:SF1">
    <property type="entry name" value="TRANSLOCON-ASSOCIATED PROTEIN SUBUNIT DELTA"/>
    <property type="match status" value="1"/>
</dbReference>
<dbReference type="KEGG" id="dpte:113794681"/>
<reference evidence="16" key="1">
    <citation type="submission" date="2025-08" db="UniProtKB">
        <authorList>
            <consortium name="RefSeq"/>
        </authorList>
    </citation>
    <scope>IDENTIFICATION</scope>
    <source>
        <strain evidence="16">Airmid</strain>
    </source>
</reference>
<evidence type="ECO:0000256" key="14">
    <source>
        <dbReference type="ARBA" id="ARBA00031791"/>
    </source>
</evidence>
<evidence type="ECO:0000256" key="2">
    <source>
        <dbReference type="ARBA" id="ARBA00004115"/>
    </source>
</evidence>
<evidence type="ECO:0000256" key="11">
    <source>
        <dbReference type="ARBA" id="ARBA00022989"/>
    </source>
</evidence>
<dbReference type="RefSeq" id="XP_027200610.1">
    <property type="nucleotide sequence ID" value="XM_027344809.1"/>
</dbReference>
<dbReference type="Pfam" id="PF05404">
    <property type="entry name" value="TRAP-delta"/>
    <property type="match status" value="1"/>
</dbReference>
<keyword evidence="9" id="KW-0256">Endoplasmic reticulum</keyword>
<dbReference type="CTD" id="45680"/>
<dbReference type="OMA" id="QCSNNPK"/>
<evidence type="ECO:0000256" key="8">
    <source>
        <dbReference type="ARBA" id="ARBA00022729"/>
    </source>
</evidence>
<evidence type="ECO:0000256" key="7">
    <source>
        <dbReference type="ARBA" id="ARBA00022692"/>
    </source>
</evidence>
<keyword evidence="13" id="KW-1015">Disulfide bond</keyword>
<name>A0A6P6Y5N7_DERPT</name>
<keyword evidence="15" id="KW-1185">Reference proteome</keyword>
<evidence type="ECO:0000313" key="15">
    <source>
        <dbReference type="Proteomes" id="UP000515146"/>
    </source>
</evidence>
<comment type="similarity">
    <text evidence="3">Belongs to the TRAP-delta family.</text>
</comment>
<evidence type="ECO:0000256" key="13">
    <source>
        <dbReference type="ARBA" id="ARBA00023157"/>
    </source>
</evidence>
<evidence type="ECO:0000256" key="5">
    <source>
        <dbReference type="ARBA" id="ARBA00014387"/>
    </source>
</evidence>
<sequence length="172" mass="19279">MYQSTNIPITITIFGLSLLSSTVLADVCQATAKSYTANDGLVLVSTGHVIQFQTNCPKDVIPSYAILNGQTLSIAQIDDAGSYQISWTNDLSLSSSGSYDIPVYDENGYQQYRKTQQQRSSDNIRPLFILPFRHQSPYNGPIVRTEFAVLMITLFLSYYAITLRFKIMNKKI</sequence>